<dbReference type="InterPro" id="IPR007627">
    <property type="entry name" value="RNA_pol_sigma70_r2"/>
</dbReference>
<dbReference type="InterPro" id="IPR036388">
    <property type="entry name" value="WH-like_DNA-bd_sf"/>
</dbReference>
<gene>
    <name evidence="7" type="ORF">DWW57_16600</name>
</gene>
<dbReference type="NCBIfam" id="TIGR02937">
    <property type="entry name" value="sigma70-ECF"/>
    <property type="match status" value="1"/>
</dbReference>
<dbReference type="Proteomes" id="UP000284243">
    <property type="component" value="Unassembled WGS sequence"/>
</dbReference>
<evidence type="ECO:0000256" key="2">
    <source>
        <dbReference type="ARBA" id="ARBA00023015"/>
    </source>
</evidence>
<comment type="caution">
    <text evidence="7">The sequence shown here is derived from an EMBL/GenBank/DDBJ whole genome shotgun (WGS) entry which is preliminary data.</text>
</comment>
<sequence length="189" mass="22011">MENEALLFKKMQLGDWTAFNLFFKEYMEQLYLYAVAFVKDRAAAEDIVQDSFIYLWTNRGKINFTGSIYAYLLLAVKNACINYKAHQQVEEKYRATFQADGTTGEGEEEWEELRNRVMRAIDCLPPKCREIFILGAVEGLKYQEIAHALGISVNTVKTQMKFAYRKVKSQVGSEMNVLIVMFWLSSRYF</sequence>
<organism evidence="7 8">
    <name type="scientific">Odoribacter splanchnicus</name>
    <dbReference type="NCBI Taxonomy" id="28118"/>
    <lineage>
        <taxon>Bacteria</taxon>
        <taxon>Pseudomonadati</taxon>
        <taxon>Bacteroidota</taxon>
        <taxon>Bacteroidia</taxon>
        <taxon>Bacteroidales</taxon>
        <taxon>Odoribacteraceae</taxon>
        <taxon>Odoribacter</taxon>
    </lineage>
</organism>
<proteinExistence type="inferred from homology"/>
<evidence type="ECO:0000313" key="8">
    <source>
        <dbReference type="Proteomes" id="UP000284243"/>
    </source>
</evidence>
<dbReference type="CDD" id="cd06171">
    <property type="entry name" value="Sigma70_r4"/>
    <property type="match status" value="1"/>
</dbReference>
<evidence type="ECO:0000259" key="5">
    <source>
        <dbReference type="Pfam" id="PF04542"/>
    </source>
</evidence>
<dbReference type="SUPFAM" id="SSF88659">
    <property type="entry name" value="Sigma3 and sigma4 domains of RNA polymerase sigma factors"/>
    <property type="match status" value="1"/>
</dbReference>
<keyword evidence="2" id="KW-0805">Transcription regulation</keyword>
<dbReference type="InterPro" id="IPR013324">
    <property type="entry name" value="RNA_pol_sigma_r3/r4-like"/>
</dbReference>
<dbReference type="GO" id="GO:0006352">
    <property type="term" value="P:DNA-templated transcription initiation"/>
    <property type="evidence" value="ECO:0007669"/>
    <property type="project" value="InterPro"/>
</dbReference>
<name>A0A412TKN4_9BACT</name>
<dbReference type="InterPro" id="IPR039425">
    <property type="entry name" value="RNA_pol_sigma-70-like"/>
</dbReference>
<dbReference type="InterPro" id="IPR013249">
    <property type="entry name" value="RNA_pol_sigma70_r4_t2"/>
</dbReference>
<evidence type="ECO:0000313" key="7">
    <source>
        <dbReference type="EMBL" id="RGU54330.1"/>
    </source>
</evidence>
<dbReference type="GO" id="GO:0003677">
    <property type="term" value="F:DNA binding"/>
    <property type="evidence" value="ECO:0007669"/>
    <property type="project" value="InterPro"/>
</dbReference>
<dbReference type="Pfam" id="PF04542">
    <property type="entry name" value="Sigma70_r2"/>
    <property type="match status" value="1"/>
</dbReference>
<dbReference type="AlphaFoldDB" id="A0A412TKN4"/>
<evidence type="ECO:0000256" key="3">
    <source>
        <dbReference type="ARBA" id="ARBA00023082"/>
    </source>
</evidence>
<dbReference type="InterPro" id="IPR013325">
    <property type="entry name" value="RNA_pol_sigma_r2"/>
</dbReference>
<keyword evidence="3" id="KW-0731">Sigma factor</keyword>
<dbReference type="SUPFAM" id="SSF88946">
    <property type="entry name" value="Sigma2 domain of RNA polymerase sigma factors"/>
    <property type="match status" value="1"/>
</dbReference>
<feature type="domain" description="RNA polymerase sigma-70 region 2" evidence="5">
    <location>
        <begin position="23"/>
        <end position="87"/>
    </location>
</feature>
<protein>
    <submittedName>
        <fullName evidence="7">RNA polymerase sigma-70 factor</fullName>
    </submittedName>
</protein>
<dbReference type="EMBL" id="QRYC01000033">
    <property type="protein sequence ID" value="RGU54330.1"/>
    <property type="molecule type" value="Genomic_DNA"/>
</dbReference>
<evidence type="ECO:0000256" key="4">
    <source>
        <dbReference type="ARBA" id="ARBA00023163"/>
    </source>
</evidence>
<evidence type="ECO:0000256" key="1">
    <source>
        <dbReference type="ARBA" id="ARBA00010641"/>
    </source>
</evidence>
<dbReference type="NCBIfam" id="TIGR02985">
    <property type="entry name" value="Sig70_bacteroi1"/>
    <property type="match status" value="1"/>
</dbReference>
<accession>A0A412TKN4</accession>
<dbReference type="InterPro" id="IPR014327">
    <property type="entry name" value="RNA_pol_sigma70_bacteroid"/>
</dbReference>
<dbReference type="InterPro" id="IPR014284">
    <property type="entry name" value="RNA_pol_sigma-70_dom"/>
</dbReference>
<comment type="similarity">
    <text evidence="1">Belongs to the sigma-70 factor family. ECF subfamily.</text>
</comment>
<dbReference type="Pfam" id="PF08281">
    <property type="entry name" value="Sigma70_r4_2"/>
    <property type="match status" value="1"/>
</dbReference>
<dbReference type="GO" id="GO:0016987">
    <property type="term" value="F:sigma factor activity"/>
    <property type="evidence" value="ECO:0007669"/>
    <property type="project" value="UniProtKB-KW"/>
</dbReference>
<reference evidence="7 8" key="1">
    <citation type="submission" date="2018-08" db="EMBL/GenBank/DDBJ databases">
        <title>A genome reference for cultivated species of the human gut microbiota.</title>
        <authorList>
            <person name="Zou Y."/>
            <person name="Xue W."/>
            <person name="Luo G."/>
        </authorList>
    </citation>
    <scope>NUCLEOTIDE SEQUENCE [LARGE SCALE GENOMIC DNA]</scope>
    <source>
        <strain evidence="7 8">AF16-14</strain>
    </source>
</reference>
<feature type="domain" description="RNA polymerase sigma factor 70 region 4 type 2" evidence="6">
    <location>
        <begin position="115"/>
        <end position="166"/>
    </location>
</feature>
<dbReference type="PANTHER" id="PTHR43133">
    <property type="entry name" value="RNA POLYMERASE ECF-TYPE SIGMA FACTO"/>
    <property type="match status" value="1"/>
</dbReference>
<evidence type="ECO:0000259" key="6">
    <source>
        <dbReference type="Pfam" id="PF08281"/>
    </source>
</evidence>
<dbReference type="PANTHER" id="PTHR43133:SF46">
    <property type="entry name" value="RNA POLYMERASE SIGMA-70 FACTOR ECF SUBFAMILY"/>
    <property type="match status" value="1"/>
</dbReference>
<dbReference type="Gene3D" id="1.10.10.10">
    <property type="entry name" value="Winged helix-like DNA-binding domain superfamily/Winged helix DNA-binding domain"/>
    <property type="match status" value="1"/>
</dbReference>
<dbReference type="Gene3D" id="1.10.1740.10">
    <property type="match status" value="1"/>
</dbReference>
<keyword evidence="4" id="KW-0804">Transcription</keyword>
<dbReference type="RefSeq" id="WP_046403362.1">
    <property type="nucleotide sequence ID" value="NZ_CABJFF010000019.1"/>
</dbReference>